<keyword evidence="2" id="KW-1185">Reference proteome</keyword>
<evidence type="ECO:0000313" key="2">
    <source>
        <dbReference type="Proteomes" id="UP001145742"/>
    </source>
</evidence>
<gene>
    <name evidence="1" type="ORF">WISP_82419</name>
</gene>
<evidence type="ECO:0000313" key="1">
    <source>
        <dbReference type="EMBL" id="KAJ7414689.1"/>
    </source>
</evidence>
<reference evidence="1" key="1">
    <citation type="submission" date="2019-10" db="EMBL/GenBank/DDBJ databases">
        <authorList>
            <person name="Soares A.E.R."/>
            <person name="Aleixo A."/>
            <person name="Schneider P."/>
            <person name="Miyaki C.Y."/>
            <person name="Schneider M.P."/>
            <person name="Mello C."/>
            <person name="Vasconcelos A.T.R."/>
        </authorList>
    </citation>
    <scope>NUCLEOTIDE SEQUENCE</scope>
    <source>
        <tissue evidence="1">Muscle</tissue>
    </source>
</reference>
<accession>A0ABQ9D709</accession>
<name>A0ABQ9D709_9PASS</name>
<comment type="caution">
    <text evidence="1">The sequence shown here is derived from an EMBL/GenBank/DDBJ whole genome shotgun (WGS) entry which is preliminary data.</text>
</comment>
<sequence>MAEAPKAKLSMDANTISLQQQDSIWTRSSPQSFPETVAMPKSPVIPFSMTTLDCVKDQTEPELEPGPEFAAVCVITVTEPECKLPKLLLRTGQENSTNSNRKSKCPLQTCTRYEAIQHKEKNQMLDNGDYIMLWINLDSFIPSFSETSAAPNGTSTALDKTSAAQDRTSAVPDELLGSRSHFALMNPTHFMGFRSHHTTLMHLYWYRRRSSGGPGQNVMLAKIPCLSEMPALQQETEIDTKYVQIEKVTLTTVLVFIWVD</sequence>
<proteinExistence type="predicted"/>
<protein>
    <submittedName>
        <fullName evidence="1">Uncharacterized protein</fullName>
    </submittedName>
</protein>
<dbReference type="EMBL" id="WHWB01034039">
    <property type="protein sequence ID" value="KAJ7414689.1"/>
    <property type="molecule type" value="Genomic_DNA"/>
</dbReference>
<organism evidence="1 2">
    <name type="scientific">Willisornis vidua</name>
    <name type="common">Xingu scale-backed antbird</name>
    <dbReference type="NCBI Taxonomy" id="1566151"/>
    <lineage>
        <taxon>Eukaryota</taxon>
        <taxon>Metazoa</taxon>
        <taxon>Chordata</taxon>
        <taxon>Craniata</taxon>
        <taxon>Vertebrata</taxon>
        <taxon>Euteleostomi</taxon>
        <taxon>Archelosauria</taxon>
        <taxon>Archosauria</taxon>
        <taxon>Dinosauria</taxon>
        <taxon>Saurischia</taxon>
        <taxon>Theropoda</taxon>
        <taxon>Coelurosauria</taxon>
        <taxon>Aves</taxon>
        <taxon>Neognathae</taxon>
        <taxon>Neoaves</taxon>
        <taxon>Telluraves</taxon>
        <taxon>Australaves</taxon>
        <taxon>Passeriformes</taxon>
        <taxon>Thamnophilidae</taxon>
        <taxon>Willisornis</taxon>
    </lineage>
</organism>
<dbReference type="Proteomes" id="UP001145742">
    <property type="component" value="Unassembled WGS sequence"/>
</dbReference>